<dbReference type="STRING" id="1817756.A2140_02185"/>
<sequence length="98" mass="11305">METKTKLVWLELVGGILGWLWILASVAALYFLVMAVFSDSPWSRFFWAFGIGAIAKWLAKGFRDNQQRVAFQAELMAKGYSREEASKEWFDRYTGNKT</sequence>
<reference evidence="2 3" key="1">
    <citation type="journal article" date="2016" name="Nat. Commun.">
        <title>Thousands of microbial genomes shed light on interconnected biogeochemical processes in an aquifer system.</title>
        <authorList>
            <person name="Anantharaman K."/>
            <person name="Brown C.T."/>
            <person name="Hug L.A."/>
            <person name="Sharon I."/>
            <person name="Castelle C.J."/>
            <person name="Probst A.J."/>
            <person name="Thomas B.C."/>
            <person name="Singh A."/>
            <person name="Wilkins M.J."/>
            <person name="Karaoz U."/>
            <person name="Brodie E.L."/>
            <person name="Williams K.H."/>
            <person name="Hubbard S.S."/>
            <person name="Banfield J.F."/>
        </authorList>
    </citation>
    <scope>NUCLEOTIDE SEQUENCE [LARGE SCALE GENOMIC DNA]</scope>
</reference>
<protein>
    <submittedName>
        <fullName evidence="2">Uncharacterized protein</fullName>
    </submittedName>
</protein>
<evidence type="ECO:0000313" key="3">
    <source>
        <dbReference type="Proteomes" id="UP000178379"/>
    </source>
</evidence>
<keyword evidence="1" id="KW-0472">Membrane</keyword>
<keyword evidence="1" id="KW-1133">Transmembrane helix</keyword>
<dbReference type="EMBL" id="MFSQ01000104">
    <property type="protein sequence ID" value="OGI39004.1"/>
    <property type="molecule type" value="Genomic_DNA"/>
</dbReference>
<dbReference type="AlphaFoldDB" id="A0A1F6T1K7"/>
<organism evidence="2 3">
    <name type="scientific">Candidatus Muproteobacteria bacterium RBG_16_62_13</name>
    <dbReference type="NCBI Taxonomy" id="1817756"/>
    <lineage>
        <taxon>Bacteria</taxon>
        <taxon>Pseudomonadati</taxon>
        <taxon>Pseudomonadota</taxon>
        <taxon>Candidatus Muproteobacteria</taxon>
    </lineage>
</organism>
<name>A0A1F6T1K7_9PROT</name>
<proteinExistence type="predicted"/>
<accession>A0A1F6T1K7</accession>
<feature type="transmembrane region" description="Helical" evidence="1">
    <location>
        <begin position="12"/>
        <end position="36"/>
    </location>
</feature>
<feature type="transmembrane region" description="Helical" evidence="1">
    <location>
        <begin position="42"/>
        <end position="59"/>
    </location>
</feature>
<comment type="caution">
    <text evidence="2">The sequence shown here is derived from an EMBL/GenBank/DDBJ whole genome shotgun (WGS) entry which is preliminary data.</text>
</comment>
<evidence type="ECO:0000256" key="1">
    <source>
        <dbReference type="SAM" id="Phobius"/>
    </source>
</evidence>
<evidence type="ECO:0000313" key="2">
    <source>
        <dbReference type="EMBL" id="OGI39004.1"/>
    </source>
</evidence>
<gene>
    <name evidence="2" type="ORF">A2140_02185</name>
</gene>
<keyword evidence="1" id="KW-0812">Transmembrane</keyword>
<dbReference type="Proteomes" id="UP000178379">
    <property type="component" value="Unassembled WGS sequence"/>
</dbReference>